<keyword evidence="2" id="KW-1185">Reference proteome</keyword>
<evidence type="ECO:0000313" key="2">
    <source>
        <dbReference type="Proteomes" id="UP001451571"/>
    </source>
</evidence>
<protein>
    <submittedName>
        <fullName evidence="1">Uncharacterized protein</fullName>
    </submittedName>
</protein>
<organism evidence="1 2">
    <name type="scientific">Kineothrix sedimenti</name>
    <dbReference type="NCBI Taxonomy" id="3123317"/>
    <lineage>
        <taxon>Bacteria</taxon>
        <taxon>Bacillati</taxon>
        <taxon>Bacillota</taxon>
        <taxon>Clostridia</taxon>
        <taxon>Lachnospirales</taxon>
        <taxon>Lachnospiraceae</taxon>
        <taxon>Kineothrix</taxon>
    </lineage>
</organism>
<gene>
    <name evidence="1" type="ORF">V6984_09230</name>
</gene>
<sequence length="83" mass="9534">MPKGKFELSKKHQKLIDISVSIPTIRDMQRGSYHLGVPIAHRENAEESLLCALEIISKGTQLEDTCAEIIDRAREIFEYYETQ</sequence>
<dbReference type="RefSeq" id="WP_342759495.1">
    <property type="nucleotide sequence ID" value="NZ_CP146256.1"/>
</dbReference>
<proteinExistence type="predicted"/>
<accession>A0ABZ3F279</accession>
<reference evidence="1 2" key="1">
    <citation type="submission" date="2024-02" db="EMBL/GenBank/DDBJ databases">
        <title>Bacterial strain from lacustrine sediment.</title>
        <authorList>
            <person name="Petit C."/>
            <person name="Fadhlaoui K."/>
        </authorList>
    </citation>
    <scope>NUCLEOTIDE SEQUENCE [LARGE SCALE GENOMIC DNA]</scope>
    <source>
        <strain evidence="1 2">IPX-CK</strain>
    </source>
</reference>
<dbReference type="Proteomes" id="UP001451571">
    <property type="component" value="Chromosome"/>
</dbReference>
<dbReference type="EMBL" id="CP146256">
    <property type="protein sequence ID" value="XAH75919.1"/>
    <property type="molecule type" value="Genomic_DNA"/>
</dbReference>
<name>A0ABZ3F279_9FIRM</name>
<evidence type="ECO:0000313" key="1">
    <source>
        <dbReference type="EMBL" id="XAH75919.1"/>
    </source>
</evidence>